<dbReference type="InterPro" id="IPR001128">
    <property type="entry name" value="Cyt_P450"/>
</dbReference>
<keyword evidence="11" id="KW-1185">Reference proteome</keyword>
<dbReference type="PANTHER" id="PTHR24300:SF403">
    <property type="entry name" value="CYTOCHROME P450 306A1"/>
    <property type="match status" value="1"/>
</dbReference>
<dbReference type="GO" id="GO:0005737">
    <property type="term" value="C:cytoplasm"/>
    <property type="evidence" value="ECO:0007669"/>
    <property type="project" value="TreeGrafter"/>
</dbReference>
<dbReference type="PANTHER" id="PTHR24300">
    <property type="entry name" value="CYTOCHROME P450 508A4-RELATED"/>
    <property type="match status" value="1"/>
</dbReference>
<keyword evidence="7 8" id="KW-0349">Heme</keyword>
<comment type="caution">
    <text evidence="10">The sequence shown here is derived from an EMBL/GenBank/DDBJ whole genome shotgun (WGS) entry which is preliminary data.</text>
</comment>
<dbReference type="FunFam" id="1.10.630.10:FF:000036">
    <property type="entry name" value="CYtochrome P450 family"/>
    <property type="match status" value="1"/>
</dbReference>
<dbReference type="Proteomes" id="UP000242188">
    <property type="component" value="Unassembled WGS sequence"/>
</dbReference>
<dbReference type="EMBL" id="NEDP02004037">
    <property type="protein sequence ID" value="OWF47048.1"/>
    <property type="molecule type" value="Genomic_DNA"/>
</dbReference>
<dbReference type="GO" id="GO:0005506">
    <property type="term" value="F:iron ion binding"/>
    <property type="evidence" value="ECO:0007669"/>
    <property type="project" value="InterPro"/>
</dbReference>
<evidence type="ECO:0000256" key="7">
    <source>
        <dbReference type="PIRSR" id="PIRSR602401-1"/>
    </source>
</evidence>
<dbReference type="OrthoDB" id="2789670at2759"/>
<sequence length="496" mass="55854">MDLGSLLDINTVLVAIVVILLICLVSRSLQWPANIPPGPPGYPLLGNLLLLRQGNILDTFRNLRKQHGDVFSVKVGPSLTVVFNGIDTLKEAFIKRADEFSDRPYSYISDKVFEGKGILSSSGEHWKLTRTFFLKTLREFGFGGRSLESRVKEETASFLDSIEQHNGCPFDIKPLTALAVSNVTCSIAFGNRSEYTDARFKRLTSLCAENVRLTVESGAVRNLPGARYLPGDMFNIKKLISNYNDIKECIDEQINEHRTKFDEDNQRDFIDAFLTEQNKRGKDEQIFEDINLSAIIMNLCLAGTSTTTGTFLWAILYLLHNKNIQDKLRKEIESVVGTSRFPSLADKRALPYNEAFMTEVHRMANFAPFSVPRGATKDIQFRGMTIPSGSVILVSLDSVMNDPNIFENPDTFNPERYLGQDGQLNGKERNVIPFSLGPRTCLGESLARLELFTLMTSLLQRFEFLPEVPDQLPSLEPIPRLARAPKDFKCRIVKIK</sequence>
<dbReference type="Gene3D" id="1.10.630.10">
    <property type="entry name" value="Cytochrome P450"/>
    <property type="match status" value="1"/>
</dbReference>
<dbReference type="Pfam" id="PF00067">
    <property type="entry name" value="p450"/>
    <property type="match status" value="1"/>
</dbReference>
<evidence type="ECO:0000313" key="11">
    <source>
        <dbReference type="Proteomes" id="UP000242188"/>
    </source>
</evidence>
<dbReference type="PROSITE" id="PS00086">
    <property type="entry name" value="CYTOCHROME_P450"/>
    <property type="match status" value="1"/>
</dbReference>
<evidence type="ECO:0000256" key="1">
    <source>
        <dbReference type="ARBA" id="ARBA00001971"/>
    </source>
</evidence>
<keyword evidence="6 8" id="KW-0503">Monooxygenase</keyword>
<dbReference type="GO" id="GO:0006805">
    <property type="term" value="P:xenobiotic metabolic process"/>
    <property type="evidence" value="ECO:0007669"/>
    <property type="project" value="TreeGrafter"/>
</dbReference>
<comment type="similarity">
    <text evidence="2 8">Belongs to the cytochrome P450 family.</text>
</comment>
<gene>
    <name evidence="10" type="ORF">KP79_PYT12533</name>
</gene>
<dbReference type="InterPro" id="IPR036396">
    <property type="entry name" value="Cyt_P450_sf"/>
</dbReference>
<dbReference type="GO" id="GO:0006082">
    <property type="term" value="P:organic acid metabolic process"/>
    <property type="evidence" value="ECO:0007669"/>
    <property type="project" value="TreeGrafter"/>
</dbReference>
<dbReference type="PRINTS" id="PR00463">
    <property type="entry name" value="EP450I"/>
</dbReference>
<evidence type="ECO:0000256" key="3">
    <source>
        <dbReference type="ARBA" id="ARBA00022723"/>
    </source>
</evidence>
<reference evidence="10 11" key="1">
    <citation type="journal article" date="2017" name="Nat. Ecol. Evol.">
        <title>Scallop genome provides insights into evolution of bilaterian karyotype and development.</title>
        <authorList>
            <person name="Wang S."/>
            <person name="Zhang J."/>
            <person name="Jiao W."/>
            <person name="Li J."/>
            <person name="Xun X."/>
            <person name="Sun Y."/>
            <person name="Guo X."/>
            <person name="Huan P."/>
            <person name="Dong B."/>
            <person name="Zhang L."/>
            <person name="Hu X."/>
            <person name="Sun X."/>
            <person name="Wang J."/>
            <person name="Zhao C."/>
            <person name="Wang Y."/>
            <person name="Wang D."/>
            <person name="Huang X."/>
            <person name="Wang R."/>
            <person name="Lv J."/>
            <person name="Li Y."/>
            <person name="Zhang Z."/>
            <person name="Liu B."/>
            <person name="Lu W."/>
            <person name="Hui Y."/>
            <person name="Liang J."/>
            <person name="Zhou Z."/>
            <person name="Hou R."/>
            <person name="Li X."/>
            <person name="Liu Y."/>
            <person name="Li H."/>
            <person name="Ning X."/>
            <person name="Lin Y."/>
            <person name="Zhao L."/>
            <person name="Xing Q."/>
            <person name="Dou J."/>
            <person name="Li Y."/>
            <person name="Mao J."/>
            <person name="Guo H."/>
            <person name="Dou H."/>
            <person name="Li T."/>
            <person name="Mu C."/>
            <person name="Jiang W."/>
            <person name="Fu Q."/>
            <person name="Fu X."/>
            <person name="Miao Y."/>
            <person name="Liu J."/>
            <person name="Yu Q."/>
            <person name="Li R."/>
            <person name="Liao H."/>
            <person name="Li X."/>
            <person name="Kong Y."/>
            <person name="Jiang Z."/>
            <person name="Chourrout D."/>
            <person name="Li R."/>
            <person name="Bao Z."/>
        </authorList>
    </citation>
    <scope>NUCLEOTIDE SEQUENCE [LARGE SCALE GENOMIC DNA]</scope>
    <source>
        <strain evidence="10 11">PY_sf001</strain>
    </source>
</reference>
<evidence type="ECO:0000256" key="9">
    <source>
        <dbReference type="SAM" id="Phobius"/>
    </source>
</evidence>
<organism evidence="10 11">
    <name type="scientific">Mizuhopecten yessoensis</name>
    <name type="common">Japanese scallop</name>
    <name type="synonym">Patinopecten yessoensis</name>
    <dbReference type="NCBI Taxonomy" id="6573"/>
    <lineage>
        <taxon>Eukaryota</taxon>
        <taxon>Metazoa</taxon>
        <taxon>Spiralia</taxon>
        <taxon>Lophotrochozoa</taxon>
        <taxon>Mollusca</taxon>
        <taxon>Bivalvia</taxon>
        <taxon>Autobranchia</taxon>
        <taxon>Pteriomorphia</taxon>
        <taxon>Pectinida</taxon>
        <taxon>Pectinoidea</taxon>
        <taxon>Pectinidae</taxon>
        <taxon>Mizuhopecten</taxon>
    </lineage>
</organism>
<keyword evidence="9" id="KW-0812">Transmembrane</keyword>
<evidence type="ECO:0000313" key="10">
    <source>
        <dbReference type="EMBL" id="OWF47048.1"/>
    </source>
</evidence>
<feature type="transmembrane region" description="Helical" evidence="9">
    <location>
        <begin position="295"/>
        <end position="319"/>
    </location>
</feature>
<protein>
    <submittedName>
        <fullName evidence="10">Cytochrome P450 2J6</fullName>
    </submittedName>
</protein>
<keyword evidence="9" id="KW-0472">Membrane</keyword>
<evidence type="ECO:0000256" key="5">
    <source>
        <dbReference type="ARBA" id="ARBA00023004"/>
    </source>
</evidence>
<evidence type="ECO:0000256" key="8">
    <source>
        <dbReference type="RuleBase" id="RU000461"/>
    </source>
</evidence>
<keyword evidence="4 8" id="KW-0560">Oxidoreductase</keyword>
<keyword evidence="9" id="KW-1133">Transmembrane helix</keyword>
<dbReference type="GO" id="GO:0020037">
    <property type="term" value="F:heme binding"/>
    <property type="evidence" value="ECO:0007669"/>
    <property type="project" value="InterPro"/>
</dbReference>
<evidence type="ECO:0000256" key="2">
    <source>
        <dbReference type="ARBA" id="ARBA00010617"/>
    </source>
</evidence>
<dbReference type="GO" id="GO:0008395">
    <property type="term" value="F:steroid hydroxylase activity"/>
    <property type="evidence" value="ECO:0007669"/>
    <property type="project" value="TreeGrafter"/>
</dbReference>
<evidence type="ECO:0000256" key="6">
    <source>
        <dbReference type="ARBA" id="ARBA00023033"/>
    </source>
</evidence>
<dbReference type="InterPro" id="IPR002401">
    <property type="entry name" value="Cyt_P450_E_grp-I"/>
</dbReference>
<dbReference type="InterPro" id="IPR050182">
    <property type="entry name" value="Cytochrome_P450_fam2"/>
</dbReference>
<keyword evidence="5 7" id="KW-0408">Iron</keyword>
<feature type="binding site" description="axial binding residue" evidence="7">
    <location>
        <position position="441"/>
    </location>
    <ligand>
        <name>heme</name>
        <dbReference type="ChEBI" id="CHEBI:30413"/>
    </ligand>
    <ligandPart>
        <name>Fe</name>
        <dbReference type="ChEBI" id="CHEBI:18248"/>
    </ligandPart>
</feature>
<keyword evidence="3 7" id="KW-0479">Metal-binding</keyword>
<name>A0A210QED6_MIZYE</name>
<feature type="transmembrane region" description="Helical" evidence="9">
    <location>
        <begin position="12"/>
        <end position="29"/>
    </location>
</feature>
<dbReference type="SUPFAM" id="SSF48264">
    <property type="entry name" value="Cytochrome P450"/>
    <property type="match status" value="1"/>
</dbReference>
<accession>A0A210QED6</accession>
<evidence type="ECO:0000256" key="4">
    <source>
        <dbReference type="ARBA" id="ARBA00023002"/>
    </source>
</evidence>
<dbReference type="InterPro" id="IPR017972">
    <property type="entry name" value="Cyt_P450_CS"/>
</dbReference>
<dbReference type="STRING" id="6573.A0A210QED6"/>
<proteinExistence type="inferred from homology"/>
<dbReference type="GO" id="GO:0016712">
    <property type="term" value="F:oxidoreductase activity, acting on paired donors, with incorporation or reduction of molecular oxygen, reduced flavin or flavoprotein as one donor, and incorporation of one atom of oxygen"/>
    <property type="evidence" value="ECO:0007669"/>
    <property type="project" value="TreeGrafter"/>
</dbReference>
<dbReference type="AlphaFoldDB" id="A0A210QED6"/>
<dbReference type="PRINTS" id="PR00385">
    <property type="entry name" value="P450"/>
</dbReference>
<comment type="cofactor">
    <cofactor evidence="1 7">
        <name>heme</name>
        <dbReference type="ChEBI" id="CHEBI:30413"/>
    </cofactor>
</comment>